<dbReference type="Proteomes" id="UP000515145">
    <property type="component" value="Chromosome 20"/>
</dbReference>
<feature type="compositionally biased region" description="Polar residues" evidence="2">
    <location>
        <begin position="1342"/>
        <end position="1353"/>
    </location>
</feature>
<feature type="region of interest" description="Disordered" evidence="2">
    <location>
        <begin position="15"/>
        <end position="102"/>
    </location>
</feature>
<keyword evidence="1" id="KW-0175">Coiled coil</keyword>
<dbReference type="PANTHER" id="PTHR21616">
    <property type="entry name" value="CENTROSOME SPINDLE POLE ASSOCIATED PROTEIN"/>
    <property type="match status" value="1"/>
</dbReference>
<feature type="region of interest" description="Disordered" evidence="2">
    <location>
        <begin position="610"/>
        <end position="633"/>
    </location>
</feature>
<feature type="compositionally biased region" description="Polar residues" evidence="2">
    <location>
        <begin position="1715"/>
        <end position="1724"/>
    </location>
</feature>
<dbReference type="InterPro" id="IPR026708">
    <property type="entry name" value="CSPP1"/>
</dbReference>
<feature type="compositionally biased region" description="Low complexity" evidence="2">
    <location>
        <begin position="2319"/>
        <end position="2336"/>
    </location>
</feature>
<feature type="compositionally biased region" description="Polar residues" evidence="2">
    <location>
        <begin position="1550"/>
        <end position="1559"/>
    </location>
</feature>
<feature type="compositionally biased region" description="Polar residues" evidence="2">
    <location>
        <begin position="1847"/>
        <end position="1856"/>
    </location>
</feature>
<organism evidence="4 5">
    <name type="scientific">Parambassis ranga</name>
    <name type="common">Indian glassy fish</name>
    <dbReference type="NCBI Taxonomy" id="210632"/>
    <lineage>
        <taxon>Eukaryota</taxon>
        <taxon>Metazoa</taxon>
        <taxon>Chordata</taxon>
        <taxon>Craniata</taxon>
        <taxon>Vertebrata</taxon>
        <taxon>Euteleostomi</taxon>
        <taxon>Actinopterygii</taxon>
        <taxon>Neopterygii</taxon>
        <taxon>Teleostei</taxon>
        <taxon>Neoteleostei</taxon>
        <taxon>Acanthomorphata</taxon>
        <taxon>Ovalentaria</taxon>
        <taxon>Ambassidae</taxon>
        <taxon>Parambassis</taxon>
    </lineage>
</organism>
<feature type="region of interest" description="Disordered" evidence="2">
    <location>
        <begin position="2297"/>
        <end position="2348"/>
    </location>
</feature>
<feature type="coiled-coil region" evidence="1">
    <location>
        <begin position="897"/>
        <end position="925"/>
    </location>
</feature>
<feature type="region of interest" description="Disordered" evidence="2">
    <location>
        <begin position="2173"/>
        <end position="2261"/>
    </location>
</feature>
<feature type="region of interest" description="Disordered" evidence="2">
    <location>
        <begin position="747"/>
        <end position="777"/>
    </location>
</feature>
<feature type="region of interest" description="Disordered" evidence="2">
    <location>
        <begin position="877"/>
        <end position="897"/>
    </location>
</feature>
<feature type="compositionally biased region" description="Polar residues" evidence="2">
    <location>
        <begin position="2012"/>
        <end position="2021"/>
    </location>
</feature>
<feature type="compositionally biased region" description="Polar residues" evidence="2">
    <location>
        <begin position="1946"/>
        <end position="1955"/>
    </location>
</feature>
<evidence type="ECO:0000313" key="5">
    <source>
        <dbReference type="RefSeq" id="XP_028289339.1"/>
    </source>
</evidence>
<feature type="compositionally biased region" description="Polar residues" evidence="2">
    <location>
        <begin position="1913"/>
        <end position="1922"/>
    </location>
</feature>
<feature type="coiled-coil region" evidence="1">
    <location>
        <begin position="634"/>
        <end position="662"/>
    </location>
</feature>
<feature type="region of interest" description="Disordered" evidence="2">
    <location>
        <begin position="1010"/>
        <end position="1037"/>
    </location>
</feature>
<protein>
    <submittedName>
        <fullName evidence="5">Uncharacterized protein cspp1a</fullName>
    </submittedName>
</protein>
<dbReference type="GO" id="GO:0000922">
    <property type="term" value="C:spindle pole"/>
    <property type="evidence" value="ECO:0007669"/>
    <property type="project" value="InterPro"/>
</dbReference>
<feature type="compositionally biased region" description="Polar residues" evidence="2">
    <location>
        <begin position="1814"/>
        <end position="1823"/>
    </location>
</feature>
<feature type="compositionally biased region" description="Polar residues" evidence="2">
    <location>
        <begin position="2078"/>
        <end position="2087"/>
    </location>
</feature>
<feature type="compositionally biased region" description="Polar residues" evidence="2">
    <location>
        <begin position="1583"/>
        <end position="1592"/>
    </location>
</feature>
<feature type="compositionally biased region" description="Polar residues" evidence="2">
    <location>
        <begin position="1748"/>
        <end position="1757"/>
    </location>
</feature>
<dbReference type="InterPro" id="IPR058191">
    <property type="entry name" value="CSPP1_C"/>
</dbReference>
<evidence type="ECO:0000313" key="4">
    <source>
        <dbReference type="Proteomes" id="UP000515145"/>
    </source>
</evidence>
<feature type="compositionally biased region" description="Basic and acidic residues" evidence="2">
    <location>
        <begin position="1312"/>
        <end position="1341"/>
    </location>
</feature>
<dbReference type="CTD" id="103909748"/>
<feature type="compositionally biased region" description="Polar residues" evidence="2">
    <location>
        <begin position="1484"/>
        <end position="1493"/>
    </location>
</feature>
<dbReference type="GO" id="GO:0032467">
    <property type="term" value="P:positive regulation of cytokinesis"/>
    <property type="evidence" value="ECO:0007669"/>
    <property type="project" value="InterPro"/>
</dbReference>
<evidence type="ECO:0000259" key="3">
    <source>
        <dbReference type="Pfam" id="PF24578"/>
    </source>
</evidence>
<sequence>MVIQAGQIQASDITLTNHTNIPPPPNKFPTSRREVATNTETLDNVESTETGHQVSRHQRQWERYRPRDPYSSEGEITTDEEEPPINSFRMGQGRTTPNPKYKEKRNRFDSKLLVEVMYNNLLGVAHRRCDWLTVVECLILFLFNSLQQADHIKTAGINKKKTEFATGLIIGATEEKVDAQMRKERYKQDLLKQIAEQQENKMKEKRLGVAATGATDPEKRPDRIMQFGTINHHYGSLGREVPYKSGVGLDAIGKDPNFSDDYHKDFSNMLGEVATLRVAGAAPPVPPIVPYTYNTPHDAAYYYYGAKNPLDSNPPNNQNGVYMGVQQTGVPSKTPPLLKTSGHLEATHQHRTTHPELLEDKSKQKRESQIHQEALKQQIKEREERKRIEKEEIAQYEAKLEVERMTYNPWGRGGGGAPIKDHNGNLICNLTLMHRANMASYRNPAPSAAAEVMTADHVSGSVLAPYKSGAGLDAIGKDPNLRSKYKKETAEQGAPFRKSQLPKKTESSRAVAQGVSSLDDFSEDYHKDFSNMLGEVATLRVAGAAPPVPPIVPYTYNTPHDAAYYYYGAKNPLDSNPPNNQNGVYMGVQQTGVPSKMPPLLKTSGHLEATHQHRTTHPELLEDKSKQKRESQIHQEALKQQIKEREERKRIEKEEIAQYEAKLEVERMTYNPWGRGGGGAPIKDHNGNLISNLTLMHRANMASYRNPAPSAAAEVMTANHVSGSVLAPYKSGAGLDAIGKDPNLRSKYKKETAEQGAPFRKSQLPKKTESSRAVAQGVSSLDDFSEDYHKDFSNMLGEVATLRVAGAAPPVPPIVPYTYNTPHDAAYYYYGAKNPLDSNPPNNQNGVYMGVQQTGVPSKMPPLLKTSGHLEATHQHRTTHPELLEDKSKQKRESQIHQEALKQQIKEREERKRIEKEEIAQYEAKLEVERMTYNPWGRGGGGAPIKDHNGNLISNLTLMHRANMASYRNPAPSAAAEVMTANHVSGSVLAPYKSGAGLDAIGKDPNLRSKYKKETAEQGAPFRKSQLPKKTESSRAVAQGVSSLDDFSEDYHKDFSNMLGEVATLRVAGAAPPVPPIVPYTYNTPHDAAYYYYGAKNPLDSNPPNNQNGVYMGVQQTGVPSKMPPLLKTSGHLEATHQHRTTHPELLEDKSKQKRESQIHQEALKQQIKEREERKRIEKEEIAQYEAKLEVERMTYNPWGRGGGGAPIKDHNGNLINNLTLMHRANMASYRNPAPSAAAEVMTADHVSGLSDQPPTQKLHMQDSYYEELQWQIEEKRRIQAEERQRMKIEEEKEEKRLAEQMQQMQHEYEEEQRKRNNVDHKKKRFMTEEKTVRQEKKPMEETQSTPARQENNPGFDKKREPSPPIPTHQRRQKHLVASRPSSVMTADHVSGLSDQPPTQKLHMQDSYYEELERQIEEKKRIQAEERQRMKIEEEKAEKRLAKQRARMQHEYEEEQRKRNNKDREPSPPIPTHQRRQTHLVASRPSSAVSQLSPRAREPSPPIPTHQRSQTHLVASRPSSAVSQLSPRAREPSPPIPTHQRRQTHLVASRPSSAVSQLSPRAREPSPPIPTHQRSQKHLVASRPSSAVSQLSPRVREPSPPIPTHQRRQTHLVASRPSSAVSQLSPRAREPSPPIPTHQRSQKHLVASRPSSAVSQLSPRVREPSPPIPTHQGRQTHLVASRPSSAVSQLSPRARELSPPIPTHQRSQKHLVASRPSSAVSQLSPRAREPSPPIPTHQRRQTHLVASRPSSAVSQLSPRAREPSPPIPTHQRRQTHLVASRPSSAVSQLSPRAREPSPPIPTHQRSQKHLVASRPSSAVSQLSPRAREPSPPIPTHQRSQKHLVASRPSSAVSQLSPRAREPSPPIPTHQRRQTHLVASRPSSAVSQLSPRAREPSPPIPTHQRSQKHLVASWPSSAVSQLSPRAREPSPPIPTHQRRQTHLVASRPSSAVNQLSPRAREPSPPIPTHQRSQKHLVASRPSSAVSQLSPRAREPSPPIPTHQRRQTHLVASRPSSAVSQLSPRAREPSPPIPTHQRSQKHLVASWPSSAVSQLSPRAREPSPPIPTHQRRQTHLVASRPSSAVNQLSPRAREPSPPIPTHQRRQTHLVASRPSSAVSQLSPRAERSVSAPQHQSPPDAVQLLLPHNVQEKLITQLSNLRRYLRKEQDKLNGQLDQTATLDFNYAPPHRSRPRVDAFPSEESSAQSPSSAAAHANKENIREFNQHQRRQTHLVASRPSSAVSQLSPRAERSVSAPQHQSPPDAVQLLLPHNVQEKLITQLSNLRRYLRKEQDRLNGQLDQTATLDFNYAPPHRSRPRVDAFPSEESSAQSPSSAAAHANKENIREFNQLKYRDTTSREEVRAMFPDPPTDGQSLDIQQQALLHEQQRKIRLLNRQKQHEALCGDEVDVSSWRSTPGRCVSVETVATEPWLRPGTSSCRETPNGKVDVPLWLMQ</sequence>
<feature type="compositionally biased region" description="Polar residues" evidence="2">
    <location>
        <begin position="1880"/>
        <end position="1889"/>
    </location>
</feature>
<feature type="region of interest" description="Disordered" evidence="2">
    <location>
        <begin position="346"/>
        <end position="369"/>
    </location>
</feature>
<feature type="compositionally biased region" description="Basic and acidic residues" evidence="2">
    <location>
        <begin position="1448"/>
        <end position="1466"/>
    </location>
</feature>
<dbReference type="Pfam" id="PF24578">
    <property type="entry name" value="CSPP1_C"/>
    <property type="match status" value="1"/>
</dbReference>
<gene>
    <name evidence="5" type="primary">cspp1a</name>
</gene>
<feature type="domain" description="Centrosome and spindle pole-associated protein 1 C-terminal" evidence="3">
    <location>
        <begin position="2338"/>
        <end position="2391"/>
    </location>
</feature>
<dbReference type="GO" id="GO:0005874">
    <property type="term" value="C:microtubule"/>
    <property type="evidence" value="ECO:0007669"/>
    <property type="project" value="InterPro"/>
</dbReference>
<feature type="compositionally biased region" description="Polar residues" evidence="2">
    <location>
        <begin position="1649"/>
        <end position="1658"/>
    </location>
</feature>
<dbReference type="OrthoDB" id="10044099at2759"/>
<feature type="compositionally biased region" description="Low complexity" evidence="2">
    <location>
        <begin position="2195"/>
        <end position="2212"/>
    </location>
</feature>
<feature type="region of interest" description="Disordered" evidence="2">
    <location>
        <begin position="1293"/>
        <end position="2137"/>
    </location>
</feature>
<dbReference type="PANTHER" id="PTHR21616:SF2">
    <property type="entry name" value="CENTROSOME AND SPINDLE POLE-ASSOCIATED PROTEIN 1"/>
    <property type="match status" value="1"/>
</dbReference>
<feature type="compositionally biased region" description="Polar residues" evidence="2">
    <location>
        <begin position="2045"/>
        <end position="2054"/>
    </location>
</feature>
<feature type="coiled-coil region" evidence="1">
    <location>
        <begin position="371"/>
        <end position="399"/>
    </location>
</feature>
<dbReference type="GeneID" id="114453586"/>
<feature type="compositionally biased region" description="Polar residues" evidence="2">
    <location>
        <begin position="2235"/>
        <end position="2244"/>
    </location>
</feature>
<feature type="compositionally biased region" description="Basic and acidic residues" evidence="2">
    <location>
        <begin position="1411"/>
        <end position="1441"/>
    </location>
</feature>
<feature type="compositionally biased region" description="Polar residues" evidence="2">
    <location>
        <begin position="36"/>
        <end position="53"/>
    </location>
</feature>
<proteinExistence type="predicted"/>
<dbReference type="RefSeq" id="XP_028289339.1">
    <property type="nucleotide sequence ID" value="XM_028433538.1"/>
</dbReference>
<name>A0A6P7KIE3_9TELE</name>
<feature type="region of interest" description="Disordered" evidence="2">
    <location>
        <begin position="1136"/>
        <end position="1163"/>
    </location>
</feature>
<feature type="compositionally biased region" description="Basic and acidic residues" evidence="2">
    <location>
        <begin position="2213"/>
        <end position="2223"/>
    </location>
</feature>
<dbReference type="InParanoid" id="A0A6P7KIE3"/>
<dbReference type="GO" id="GO:0005813">
    <property type="term" value="C:centrosome"/>
    <property type="evidence" value="ECO:0007669"/>
    <property type="project" value="InterPro"/>
</dbReference>
<evidence type="ECO:0000256" key="2">
    <source>
        <dbReference type="SAM" id="MobiDB-lite"/>
    </source>
</evidence>
<evidence type="ECO:0000256" key="1">
    <source>
        <dbReference type="SAM" id="Coils"/>
    </source>
</evidence>
<feature type="compositionally biased region" description="Polar residues" evidence="2">
    <location>
        <begin position="1781"/>
        <end position="1790"/>
    </location>
</feature>
<reference evidence="5" key="1">
    <citation type="submission" date="2025-08" db="UniProtKB">
        <authorList>
            <consortium name="RefSeq"/>
        </authorList>
    </citation>
    <scope>IDENTIFICATION</scope>
</reference>
<feature type="compositionally biased region" description="Polar residues" evidence="2">
    <location>
        <begin position="1506"/>
        <end position="1526"/>
    </location>
</feature>
<keyword evidence="4" id="KW-1185">Reference proteome</keyword>
<feature type="compositionally biased region" description="Polar residues" evidence="2">
    <location>
        <begin position="1682"/>
        <end position="1691"/>
    </location>
</feature>
<feature type="compositionally biased region" description="Polar residues" evidence="2">
    <location>
        <begin position="1616"/>
        <end position="1625"/>
    </location>
</feature>
<feature type="compositionally biased region" description="Basic and acidic residues" evidence="2">
    <location>
        <begin position="59"/>
        <end position="70"/>
    </location>
</feature>
<feature type="compositionally biased region" description="Polar residues" evidence="2">
    <location>
        <begin position="1979"/>
        <end position="1988"/>
    </location>
</feature>
<feature type="region of interest" description="Disordered" evidence="2">
    <location>
        <begin position="484"/>
        <end position="511"/>
    </location>
</feature>
<feature type="compositionally biased region" description="Polar residues" evidence="2">
    <location>
        <begin position="2111"/>
        <end position="2120"/>
    </location>
</feature>
<accession>A0A6P7KIE3</accession>
<dbReference type="CDD" id="cd22249">
    <property type="entry name" value="UDM1_RNF168_RNF169-like"/>
    <property type="match status" value="1"/>
</dbReference>